<reference evidence="1" key="1">
    <citation type="submission" date="2021-06" db="EMBL/GenBank/DDBJ databases">
        <authorList>
            <person name="Rolland C."/>
        </authorList>
    </citation>
    <scope>NUCLEOTIDE SEQUENCE</scope>
    <source>
        <strain evidence="1">347.936635</strain>
    </source>
</reference>
<protein>
    <submittedName>
        <fullName evidence="1">Uncharacterized protein</fullName>
    </submittedName>
</protein>
<sequence length="213" mass="24652">MSSRISKLSIVSLENIDECNAEDVERELEKSLQTFGVPLRQTMIGCCTMSSFVPIKYFTEQMDKSINVPLMDHVPHTNIIKLAINRVQQVFKAWSVRQVRVFKFINAYEFVKVTINRKPVENVTVFDGEPIDPIYRDIDLDDHWDYRSLYSQNNTLSIIPKTIIYYFGSTSRPLELFKLEDESAVSRWNMANGECLALFCDKVRYSVNAMNGN</sequence>
<name>A0A8F8PQY3_9VIRU</name>
<accession>A0A8F8PQY3</accession>
<gene>
    <name evidence="1" type="ORF">KOM_12_295</name>
</gene>
<evidence type="ECO:0000313" key="1">
    <source>
        <dbReference type="EMBL" id="QYA18564.1"/>
    </source>
</evidence>
<proteinExistence type="predicted"/>
<dbReference type="EMBL" id="MZ420154">
    <property type="protein sequence ID" value="QYA18564.1"/>
    <property type="molecule type" value="Genomic_DNA"/>
</dbReference>
<organism evidence="1">
    <name type="scientific">Clandestinovirus</name>
    <dbReference type="NCBI Taxonomy" id="2831644"/>
    <lineage>
        <taxon>Viruses</taxon>
    </lineage>
</organism>